<evidence type="ECO:0000256" key="7">
    <source>
        <dbReference type="ARBA" id="ARBA00022517"/>
    </source>
</evidence>
<dbReference type="OrthoDB" id="205248at2759"/>
<dbReference type="VEuPathDB" id="TriTrypDB:BSAL_21980"/>
<dbReference type="InterPro" id="IPR000687">
    <property type="entry name" value="RIO_kinase"/>
</dbReference>
<keyword evidence="11" id="KW-0547">Nucleotide-binding</keyword>
<proteinExistence type="inferred from homology"/>
<keyword evidence="8" id="KW-0723">Serine/threonine-protein kinase</keyword>
<comment type="catalytic activity">
    <reaction evidence="16">
        <text>L-threonyl-[protein] + ATP = O-phospho-L-threonyl-[protein] + ADP + H(+)</text>
        <dbReference type="Rhea" id="RHEA:46608"/>
        <dbReference type="Rhea" id="RHEA-COMP:11060"/>
        <dbReference type="Rhea" id="RHEA-COMP:11605"/>
        <dbReference type="ChEBI" id="CHEBI:15378"/>
        <dbReference type="ChEBI" id="CHEBI:30013"/>
        <dbReference type="ChEBI" id="CHEBI:30616"/>
        <dbReference type="ChEBI" id="CHEBI:61977"/>
        <dbReference type="ChEBI" id="CHEBI:456216"/>
        <dbReference type="EC" id="2.7.11.1"/>
    </reaction>
</comment>
<evidence type="ECO:0000259" key="20">
    <source>
        <dbReference type="SMART" id="SM00090"/>
    </source>
</evidence>
<keyword evidence="22" id="KW-1185">Reference proteome</keyword>
<evidence type="ECO:0000256" key="5">
    <source>
        <dbReference type="ARBA" id="ARBA00016038"/>
    </source>
</evidence>
<evidence type="ECO:0000256" key="16">
    <source>
        <dbReference type="ARBA" id="ARBA00047899"/>
    </source>
</evidence>
<dbReference type="Proteomes" id="UP000051952">
    <property type="component" value="Unassembled WGS sequence"/>
</dbReference>
<dbReference type="EC" id="2.7.11.1" evidence="4"/>
<organism evidence="21 22">
    <name type="scientific">Bodo saltans</name>
    <name type="common">Flagellated protozoan</name>
    <dbReference type="NCBI Taxonomy" id="75058"/>
    <lineage>
        <taxon>Eukaryota</taxon>
        <taxon>Discoba</taxon>
        <taxon>Euglenozoa</taxon>
        <taxon>Kinetoplastea</taxon>
        <taxon>Metakinetoplastina</taxon>
        <taxon>Eubodonida</taxon>
        <taxon>Bodonidae</taxon>
        <taxon>Bodo</taxon>
    </lineage>
</organism>
<evidence type="ECO:0000256" key="17">
    <source>
        <dbReference type="ARBA" id="ARBA00048679"/>
    </source>
</evidence>
<evidence type="ECO:0000256" key="11">
    <source>
        <dbReference type="ARBA" id="ARBA00022741"/>
    </source>
</evidence>
<comment type="cofactor">
    <cofactor evidence="1">
        <name>Mg(2+)</name>
        <dbReference type="ChEBI" id="CHEBI:18420"/>
    </cofactor>
</comment>
<evidence type="ECO:0000256" key="1">
    <source>
        <dbReference type="ARBA" id="ARBA00001946"/>
    </source>
</evidence>
<keyword evidence="9" id="KW-0808">Transferase</keyword>
<comment type="catalytic activity">
    <reaction evidence="17">
        <text>L-seryl-[protein] + ATP = O-phospho-L-seryl-[protein] + ADP + H(+)</text>
        <dbReference type="Rhea" id="RHEA:17989"/>
        <dbReference type="Rhea" id="RHEA-COMP:9863"/>
        <dbReference type="Rhea" id="RHEA-COMP:11604"/>
        <dbReference type="ChEBI" id="CHEBI:15378"/>
        <dbReference type="ChEBI" id="CHEBI:29999"/>
        <dbReference type="ChEBI" id="CHEBI:30616"/>
        <dbReference type="ChEBI" id="CHEBI:83421"/>
        <dbReference type="ChEBI" id="CHEBI:456216"/>
        <dbReference type="EC" id="2.7.11.1"/>
    </reaction>
</comment>
<evidence type="ECO:0000256" key="19">
    <source>
        <dbReference type="SAM" id="MobiDB-lite"/>
    </source>
</evidence>
<dbReference type="Gene3D" id="3.30.200.20">
    <property type="entry name" value="Phosphorylase Kinase, domain 1"/>
    <property type="match status" value="1"/>
</dbReference>
<evidence type="ECO:0000256" key="18">
    <source>
        <dbReference type="ARBA" id="ARBA00068838"/>
    </source>
</evidence>
<dbReference type="GO" id="GO:0005524">
    <property type="term" value="F:ATP binding"/>
    <property type="evidence" value="ECO:0007669"/>
    <property type="project" value="UniProtKB-KW"/>
</dbReference>
<dbReference type="EMBL" id="CYKH01001748">
    <property type="protein sequence ID" value="CUG89544.1"/>
    <property type="molecule type" value="Genomic_DNA"/>
</dbReference>
<evidence type="ECO:0000256" key="15">
    <source>
        <dbReference type="ARBA" id="ARBA00022842"/>
    </source>
</evidence>
<feature type="domain" description="RIO kinase" evidence="20">
    <location>
        <begin position="133"/>
        <end position="297"/>
    </location>
</feature>
<evidence type="ECO:0000256" key="2">
    <source>
        <dbReference type="ARBA" id="ARBA00004496"/>
    </source>
</evidence>
<keyword evidence="14" id="KW-0067">ATP-binding</keyword>
<dbReference type="OMA" id="LRQQCAH"/>
<dbReference type="SUPFAM" id="SSF56112">
    <property type="entry name" value="Protein kinase-like (PK-like)"/>
    <property type="match status" value="1"/>
</dbReference>
<dbReference type="FunFam" id="3.30.200.20:FF:000148">
    <property type="entry name" value="Serine/threonine-protein kinase RIO1"/>
    <property type="match status" value="1"/>
</dbReference>
<evidence type="ECO:0000256" key="3">
    <source>
        <dbReference type="ARBA" id="ARBA00009196"/>
    </source>
</evidence>
<reference evidence="22" key="1">
    <citation type="submission" date="2015-09" db="EMBL/GenBank/DDBJ databases">
        <authorList>
            <consortium name="Pathogen Informatics"/>
        </authorList>
    </citation>
    <scope>NUCLEOTIDE SEQUENCE [LARGE SCALE GENOMIC DNA]</scope>
    <source>
        <strain evidence="22">Lake Konstanz</strain>
    </source>
</reference>
<keyword evidence="15" id="KW-0460">Magnesium</keyword>
<dbReference type="InterPro" id="IPR011009">
    <property type="entry name" value="Kinase-like_dom_sf"/>
</dbReference>
<dbReference type="GO" id="GO:0042254">
    <property type="term" value="P:ribosome biogenesis"/>
    <property type="evidence" value="ECO:0007669"/>
    <property type="project" value="UniProtKB-KW"/>
</dbReference>
<dbReference type="GO" id="GO:0005737">
    <property type="term" value="C:cytoplasm"/>
    <property type="evidence" value="ECO:0007669"/>
    <property type="project" value="UniProtKB-SubCell"/>
</dbReference>
<feature type="compositionally biased region" description="Polar residues" evidence="19">
    <location>
        <begin position="54"/>
        <end position="84"/>
    </location>
</feature>
<evidence type="ECO:0000313" key="21">
    <source>
        <dbReference type="EMBL" id="CUG89544.1"/>
    </source>
</evidence>
<dbReference type="PANTHER" id="PTHR45723">
    <property type="entry name" value="SERINE/THREONINE-PROTEIN KINASE RIO1"/>
    <property type="match status" value="1"/>
</dbReference>
<dbReference type="Pfam" id="PF01163">
    <property type="entry name" value="RIO1"/>
    <property type="match status" value="1"/>
</dbReference>
<dbReference type="SMART" id="SM00090">
    <property type="entry name" value="RIO"/>
    <property type="match status" value="1"/>
</dbReference>
<name>A0A0S4JDJ3_BODSA</name>
<feature type="non-terminal residue" evidence="21">
    <location>
        <position position="297"/>
    </location>
</feature>
<keyword evidence="10" id="KW-0479">Metal-binding</keyword>
<keyword evidence="7" id="KW-0690">Ribosome biogenesis</keyword>
<evidence type="ECO:0000313" key="22">
    <source>
        <dbReference type="Proteomes" id="UP000051952"/>
    </source>
</evidence>
<evidence type="ECO:0000256" key="8">
    <source>
        <dbReference type="ARBA" id="ARBA00022527"/>
    </source>
</evidence>
<dbReference type="InterPro" id="IPR018934">
    <property type="entry name" value="RIO_dom"/>
</dbReference>
<evidence type="ECO:0000256" key="14">
    <source>
        <dbReference type="ARBA" id="ARBA00022840"/>
    </source>
</evidence>
<keyword evidence="13" id="KW-0378">Hydrolase</keyword>
<dbReference type="InterPro" id="IPR051272">
    <property type="entry name" value="RIO-type_Ser/Thr_kinase"/>
</dbReference>
<evidence type="ECO:0000256" key="13">
    <source>
        <dbReference type="ARBA" id="ARBA00022801"/>
    </source>
</evidence>
<evidence type="ECO:0000256" key="4">
    <source>
        <dbReference type="ARBA" id="ARBA00012513"/>
    </source>
</evidence>
<dbReference type="GO" id="GO:0004674">
    <property type="term" value="F:protein serine/threonine kinase activity"/>
    <property type="evidence" value="ECO:0007669"/>
    <property type="project" value="UniProtKB-KW"/>
</dbReference>
<protein>
    <recommendedName>
        <fullName evidence="5">Serine/threonine-protein kinase RIO1</fullName>
        <ecNumber evidence="4">2.7.11.1</ecNumber>
    </recommendedName>
    <alternativeName>
        <fullName evidence="18">Serine/threonine-protein kinase rio1</fullName>
    </alternativeName>
</protein>
<accession>A0A0S4JDJ3</accession>
<dbReference type="GO" id="GO:0046872">
    <property type="term" value="F:metal ion binding"/>
    <property type="evidence" value="ECO:0007669"/>
    <property type="project" value="UniProtKB-KW"/>
</dbReference>
<evidence type="ECO:0000256" key="12">
    <source>
        <dbReference type="ARBA" id="ARBA00022777"/>
    </source>
</evidence>
<dbReference type="GO" id="GO:0016787">
    <property type="term" value="F:hydrolase activity"/>
    <property type="evidence" value="ECO:0007669"/>
    <property type="project" value="UniProtKB-KW"/>
</dbReference>
<feature type="region of interest" description="Disordered" evidence="19">
    <location>
        <begin position="50"/>
        <end position="84"/>
    </location>
</feature>
<gene>
    <name evidence="21" type="ORF">BSAL_21980</name>
</gene>
<comment type="subcellular location">
    <subcellularLocation>
        <location evidence="2">Cytoplasm</location>
    </subcellularLocation>
</comment>
<evidence type="ECO:0000256" key="10">
    <source>
        <dbReference type="ARBA" id="ARBA00022723"/>
    </source>
</evidence>
<sequence length="297" mass="33339">MTSMERKKELKELLKYMTPGTTIEDLMEDSDSDDDFYGFETVATKGGSGVKVVSTANGGSNTQQPQTSKSKMQPQQHNINNTVLSKIRVDDYYEGGGMGGGGGSGGSKMNQKVLNELREATMSSKYHKTNEIDRSERATTENVMDPRTRMILYKLVNSGMLREVNGCVSTGKEANVYYAVRGDGSDAAVKVYKTSILVFKDREQYVAGEFRFQRYCKSNPRKMVRTWAEKEARNLGRLANVGIRAPRVVILRQHVLVMEFIGVDGWPAPRLKEVKFPSTTSMDRCYLELCVTVRIMF</sequence>
<keyword evidence="6" id="KW-0963">Cytoplasm</keyword>
<keyword evidence="12" id="KW-0418">Kinase</keyword>
<comment type="similarity">
    <text evidence="3">Belongs to the protein kinase superfamily. RIO-type Ser/Thr kinase family.</text>
</comment>
<dbReference type="AlphaFoldDB" id="A0A0S4JDJ3"/>
<evidence type="ECO:0000256" key="9">
    <source>
        <dbReference type="ARBA" id="ARBA00022679"/>
    </source>
</evidence>
<evidence type="ECO:0000256" key="6">
    <source>
        <dbReference type="ARBA" id="ARBA00022490"/>
    </source>
</evidence>